<evidence type="ECO:0000256" key="5">
    <source>
        <dbReference type="ARBA" id="ARBA00012232"/>
    </source>
</evidence>
<evidence type="ECO:0000256" key="8">
    <source>
        <dbReference type="ARBA" id="ARBA00022553"/>
    </source>
</evidence>
<feature type="domain" description="PTS EIIA type-2" evidence="15">
    <location>
        <begin position="2"/>
        <end position="142"/>
    </location>
</feature>
<dbReference type="SUPFAM" id="SSF55804">
    <property type="entry name" value="Phoshotransferase/anion transport protein"/>
    <property type="match status" value="1"/>
</dbReference>
<dbReference type="InterPro" id="IPR016152">
    <property type="entry name" value="PTrfase/Anion_transptr"/>
</dbReference>
<dbReference type="CDD" id="cd00367">
    <property type="entry name" value="PTS-HPr_like"/>
    <property type="match status" value="1"/>
</dbReference>
<dbReference type="PRINTS" id="PR00107">
    <property type="entry name" value="PHOSPHOCPHPR"/>
</dbReference>
<dbReference type="PRINTS" id="PR01736">
    <property type="entry name" value="PHPHTRNFRASE"/>
</dbReference>
<dbReference type="Pfam" id="PF00391">
    <property type="entry name" value="PEP-utilizers"/>
    <property type="match status" value="1"/>
</dbReference>
<dbReference type="InterPro" id="IPR015813">
    <property type="entry name" value="Pyrv/PenolPyrv_kinase-like_dom"/>
</dbReference>
<dbReference type="PROSITE" id="PS00372">
    <property type="entry name" value="PTS_EIIA_TYPE_2_HIS"/>
    <property type="match status" value="1"/>
</dbReference>
<evidence type="ECO:0000256" key="7">
    <source>
        <dbReference type="ARBA" id="ARBA00022490"/>
    </source>
</evidence>
<comment type="cofactor">
    <cofactor evidence="2">
        <name>Mg(2+)</name>
        <dbReference type="ChEBI" id="CHEBI:18420"/>
    </cofactor>
</comment>
<dbReference type="InterPro" id="IPR040442">
    <property type="entry name" value="Pyrv_kinase-like_dom_sf"/>
</dbReference>
<dbReference type="Gene3D" id="3.30.1340.10">
    <property type="entry name" value="HPr-like"/>
    <property type="match status" value="1"/>
</dbReference>
<dbReference type="CDD" id="cd00211">
    <property type="entry name" value="PTS_IIA_fru"/>
    <property type="match status" value="1"/>
</dbReference>
<dbReference type="InterPro" id="IPR050499">
    <property type="entry name" value="PEP-utilizing_PTS_enzyme"/>
</dbReference>
<dbReference type="Pfam" id="PF05524">
    <property type="entry name" value="PEP-utilisers_N"/>
    <property type="match status" value="1"/>
</dbReference>
<feature type="domain" description="HPr" evidence="16">
    <location>
        <begin position="273"/>
        <end position="362"/>
    </location>
</feature>
<evidence type="ECO:0000256" key="11">
    <source>
        <dbReference type="ARBA" id="ARBA00022683"/>
    </source>
</evidence>
<dbReference type="NCBIfam" id="TIGR01003">
    <property type="entry name" value="PTS_HPr_family"/>
    <property type="match status" value="1"/>
</dbReference>
<dbReference type="PROSITE" id="PS51094">
    <property type="entry name" value="PTS_EIIA_TYPE_2"/>
    <property type="match status" value="1"/>
</dbReference>
<keyword evidence="9" id="KW-0762">Sugar transport</keyword>
<dbReference type="InterPro" id="IPR000121">
    <property type="entry name" value="PEP_util_C"/>
</dbReference>
<name>A0ABY6F3M3_9GAMM</name>
<dbReference type="Gene3D" id="3.40.930.10">
    <property type="entry name" value="Mannitol-specific EII, Chain A"/>
    <property type="match status" value="1"/>
</dbReference>
<dbReference type="Gene3D" id="3.50.30.10">
    <property type="entry name" value="Phosphohistidine domain"/>
    <property type="match status" value="1"/>
</dbReference>
<keyword evidence="14" id="KW-0460">Magnesium</keyword>
<protein>
    <recommendedName>
        <fullName evidence="5">phosphoenolpyruvate--protein phosphotransferase</fullName>
        <ecNumber evidence="5">2.7.3.9</ecNumber>
    </recommendedName>
</protein>
<dbReference type="InterPro" id="IPR002178">
    <property type="entry name" value="PTS_EIIA_type-2_dom"/>
</dbReference>
<dbReference type="PANTHER" id="PTHR46244">
    <property type="entry name" value="PHOSPHOENOLPYRUVATE-PROTEIN PHOSPHOTRANSFERASE"/>
    <property type="match status" value="1"/>
</dbReference>
<proteinExistence type="inferred from homology"/>
<dbReference type="SUPFAM" id="SSF55594">
    <property type="entry name" value="HPr-like"/>
    <property type="match status" value="1"/>
</dbReference>
<dbReference type="InterPro" id="IPR006318">
    <property type="entry name" value="PTS_EI-like"/>
</dbReference>
<comment type="catalytic activity">
    <reaction evidence="1">
        <text>L-histidyl-[protein] + phosphoenolpyruvate = N(pros)-phospho-L-histidyl-[protein] + pyruvate</text>
        <dbReference type="Rhea" id="RHEA:23880"/>
        <dbReference type="Rhea" id="RHEA-COMP:9745"/>
        <dbReference type="Rhea" id="RHEA-COMP:9746"/>
        <dbReference type="ChEBI" id="CHEBI:15361"/>
        <dbReference type="ChEBI" id="CHEBI:29979"/>
        <dbReference type="ChEBI" id="CHEBI:58702"/>
        <dbReference type="ChEBI" id="CHEBI:64837"/>
        <dbReference type="EC" id="2.7.3.9"/>
    </reaction>
</comment>
<dbReference type="SUPFAM" id="SSF52009">
    <property type="entry name" value="Phosphohistidine domain"/>
    <property type="match status" value="1"/>
</dbReference>
<dbReference type="RefSeq" id="WP_263076081.1">
    <property type="nucleotide sequence ID" value="NZ_CP089977.1"/>
</dbReference>
<reference evidence="17" key="1">
    <citation type="submission" date="2021-12" db="EMBL/GenBank/DDBJ databases">
        <title>taxonomy of Moraxella sp. ZY201224.</title>
        <authorList>
            <person name="Li F."/>
        </authorList>
    </citation>
    <scope>NUCLEOTIDE SEQUENCE</scope>
    <source>
        <strain evidence="17">ZY201224</strain>
    </source>
</reference>
<dbReference type="PROSITE" id="PS00369">
    <property type="entry name" value="PTS_HPR_HIS"/>
    <property type="match status" value="1"/>
</dbReference>
<evidence type="ECO:0000256" key="13">
    <source>
        <dbReference type="ARBA" id="ARBA00022777"/>
    </source>
</evidence>
<dbReference type="InterPro" id="IPR035895">
    <property type="entry name" value="HPr-like_sf"/>
</dbReference>
<dbReference type="InterPro" id="IPR001020">
    <property type="entry name" value="PTS_HPr_His_P_site"/>
</dbReference>
<dbReference type="InterPro" id="IPR023151">
    <property type="entry name" value="PEP_util_CS"/>
</dbReference>
<dbReference type="PROSITE" id="PS51350">
    <property type="entry name" value="PTS_HPR_DOM"/>
    <property type="match status" value="1"/>
</dbReference>
<dbReference type="Proteomes" id="UP001063782">
    <property type="component" value="Chromosome"/>
</dbReference>
<dbReference type="SUPFAM" id="SSF47831">
    <property type="entry name" value="Enzyme I of the PEP:sugar phosphotransferase system HPr-binding (sub)domain"/>
    <property type="match status" value="1"/>
</dbReference>
<evidence type="ECO:0000256" key="9">
    <source>
        <dbReference type="ARBA" id="ARBA00022597"/>
    </source>
</evidence>
<comment type="similarity">
    <text evidence="4">Belongs to the PEP-utilizing enzyme family.</text>
</comment>
<accession>A0ABY6F3M3</accession>
<dbReference type="SUPFAM" id="SSF51621">
    <property type="entry name" value="Phosphoenolpyruvate/pyruvate domain"/>
    <property type="match status" value="1"/>
</dbReference>
<dbReference type="EMBL" id="CP089977">
    <property type="protein sequence ID" value="UXZ04592.1"/>
    <property type="molecule type" value="Genomic_DNA"/>
</dbReference>
<keyword evidence="7" id="KW-0963">Cytoplasm</keyword>
<dbReference type="Pfam" id="PF00381">
    <property type="entry name" value="PTS-HPr"/>
    <property type="match status" value="1"/>
</dbReference>
<evidence type="ECO:0000313" key="18">
    <source>
        <dbReference type="Proteomes" id="UP001063782"/>
    </source>
</evidence>
<keyword evidence="10 17" id="KW-0808">Transferase</keyword>
<dbReference type="Gene3D" id="1.10.274.10">
    <property type="entry name" value="PtsI, HPr-binding domain"/>
    <property type="match status" value="1"/>
</dbReference>
<evidence type="ECO:0000256" key="14">
    <source>
        <dbReference type="ARBA" id="ARBA00022842"/>
    </source>
</evidence>
<keyword evidence="13" id="KW-0418">Kinase</keyword>
<dbReference type="InterPro" id="IPR000032">
    <property type="entry name" value="HPr-like"/>
</dbReference>
<dbReference type="GO" id="GO:0008965">
    <property type="term" value="F:phosphoenolpyruvate-protein phosphotransferase activity"/>
    <property type="evidence" value="ECO:0007669"/>
    <property type="project" value="UniProtKB-EC"/>
</dbReference>
<dbReference type="Pfam" id="PF00359">
    <property type="entry name" value="PTS_EIIA_2"/>
    <property type="match status" value="1"/>
</dbReference>
<evidence type="ECO:0000256" key="4">
    <source>
        <dbReference type="ARBA" id="ARBA00007837"/>
    </source>
</evidence>
<evidence type="ECO:0000256" key="3">
    <source>
        <dbReference type="ARBA" id="ARBA00004496"/>
    </source>
</evidence>
<dbReference type="PANTHER" id="PTHR46244:SF6">
    <property type="entry name" value="PHOSPHOENOLPYRUVATE-PROTEIN PHOSPHOTRANSFERASE"/>
    <property type="match status" value="1"/>
</dbReference>
<dbReference type="Gene3D" id="3.20.20.60">
    <property type="entry name" value="Phosphoenolpyruvate-binding domains"/>
    <property type="match status" value="1"/>
</dbReference>
<evidence type="ECO:0000256" key="10">
    <source>
        <dbReference type="ARBA" id="ARBA00022679"/>
    </source>
</evidence>
<dbReference type="InterPro" id="IPR018274">
    <property type="entry name" value="PEP_util_AS"/>
</dbReference>
<dbReference type="InterPro" id="IPR008279">
    <property type="entry name" value="PEP-util_enz_mobile_dom"/>
</dbReference>
<keyword evidence="12" id="KW-0479">Metal-binding</keyword>
<dbReference type="PROSITE" id="PS00370">
    <property type="entry name" value="PEP_ENZYMES_PHOS_SITE"/>
    <property type="match status" value="1"/>
</dbReference>
<evidence type="ECO:0000256" key="6">
    <source>
        <dbReference type="ARBA" id="ARBA00022448"/>
    </source>
</evidence>
<evidence type="ECO:0000256" key="2">
    <source>
        <dbReference type="ARBA" id="ARBA00001946"/>
    </source>
</evidence>
<keyword evidence="6" id="KW-0813">Transport</keyword>
<dbReference type="Pfam" id="PF02896">
    <property type="entry name" value="PEP-utilizers_C"/>
    <property type="match status" value="1"/>
</dbReference>
<evidence type="ECO:0000256" key="12">
    <source>
        <dbReference type="ARBA" id="ARBA00022723"/>
    </source>
</evidence>
<evidence type="ECO:0000313" key="17">
    <source>
        <dbReference type="EMBL" id="UXZ04592.1"/>
    </source>
</evidence>
<evidence type="ECO:0000256" key="1">
    <source>
        <dbReference type="ARBA" id="ARBA00000683"/>
    </source>
</evidence>
<keyword evidence="8" id="KW-0597">Phosphoprotein</keyword>
<dbReference type="InterPro" id="IPR036637">
    <property type="entry name" value="Phosphohistidine_dom_sf"/>
</dbReference>
<evidence type="ECO:0000259" key="16">
    <source>
        <dbReference type="PROSITE" id="PS51350"/>
    </source>
</evidence>
<dbReference type="EC" id="2.7.3.9" evidence="5"/>
<dbReference type="PROSITE" id="PS00742">
    <property type="entry name" value="PEP_ENZYMES_2"/>
    <property type="match status" value="1"/>
</dbReference>
<keyword evidence="18" id="KW-1185">Reference proteome</keyword>
<sequence>MLTLTTADVRMNAQASDKQQALQVLAQILQDDGLATADYLHGLMARESQAATYLGQGIAIPHGTPESREAIIQTGVRLVHFADGVAWNDAGDKVYLAVVIAAKSDEHLQILQKLTHALQGDVADGIAKATNADEIMAALGGTSSLLIQESLIDTQVGSEQYDEVFLQSLSRLKAHHAISSRAITAPKPTVLSQAVSCVILENQPQILTSAFALSVNPNSKQALAVITADKKINTDKLSWLYDVLMSDAFAQAVQSGEKEAILSQLGIQSQSDWQSLSVVLPNEHGLHARPATALSELAKSFDGDIRVQVDGGAFVSAKSLTRLLSLGAVKGQTLTFIAQPDTDAQNALPKLVEAVQAGLGESVSATSAIPVAKKQTDQSDNNQVALVDGEKIRAVAASTGLAVGESYVSKAVKYNYPMTAQNPAEQMTQLQTAINAVKDDLRQLVASAKNADIAQIFTAHIALLEDEEVMFGAKDGIDDGLSAPAAWHAFIEELAAAQASLGNHLLAERAADLRDVGHKVLLKLIGKTEQTAPQNPYVLIKEDLLPSDVANLDPTKVAGIITAVGGSSSHSAIVARALGIPALVGAGQQVLSLENGTQILLDGGEGWFVVNPEQSLIEECQQAQSLRREQKRQAMQHAHEPAITLDGHRVEVAVNLGNVADTATAVANGAEGVGLLRTELVFMSHHQVPDIDQQIADYEQVFDALDGRPLVVRVLDIGGDKALPYLPMAAEENPFLGLRGIRLLLSRPELLRSQLTALIKASKRRDLRIMFPMIGRLEEWRAARAILDEVLAGHPHDNLQVGIMLEVPSAAVMAPIFAKEVDFFSVGTNDLTQYVLAIDRGHPLLSKDADGLHPSILTLIAQTVEAAHAHGKWVGVCGELASDPAAVPILVGLGVDELSMSSSSIALTKAKIRALTLTDAQSLAKQALQCDSAMAVRELSLTVAR</sequence>
<dbReference type="NCBIfam" id="TIGR01417">
    <property type="entry name" value="PTS_I_fam"/>
    <property type="match status" value="1"/>
</dbReference>
<gene>
    <name evidence="17" type="primary">ptsP</name>
    <name evidence="17" type="ORF">LU297_08430</name>
</gene>
<evidence type="ECO:0000259" key="15">
    <source>
        <dbReference type="PROSITE" id="PS51094"/>
    </source>
</evidence>
<organism evidence="17 18">
    <name type="scientific">Moraxella nasicaprae</name>
    <dbReference type="NCBI Taxonomy" id="2904122"/>
    <lineage>
        <taxon>Bacteria</taxon>
        <taxon>Pseudomonadati</taxon>
        <taxon>Pseudomonadota</taxon>
        <taxon>Gammaproteobacteria</taxon>
        <taxon>Moraxellales</taxon>
        <taxon>Moraxellaceae</taxon>
        <taxon>Moraxella</taxon>
    </lineage>
</organism>
<comment type="subcellular location">
    <subcellularLocation>
        <location evidence="3">Cytoplasm</location>
    </subcellularLocation>
</comment>
<dbReference type="InterPro" id="IPR008731">
    <property type="entry name" value="PTS_EIN"/>
</dbReference>
<dbReference type="InterPro" id="IPR036618">
    <property type="entry name" value="PtsI_HPr-bd_sf"/>
</dbReference>
<keyword evidence="11" id="KW-0598">Phosphotransferase system</keyword>